<accession>A0A2N9I6G5</accession>
<evidence type="ECO:0000313" key="7">
    <source>
        <dbReference type="EMBL" id="SPD19998.1"/>
    </source>
</evidence>
<dbReference type="Pfam" id="PF07727">
    <property type="entry name" value="RVT_2"/>
    <property type="match status" value="1"/>
</dbReference>
<dbReference type="InterPro" id="IPR057670">
    <property type="entry name" value="SH3_retrovirus"/>
</dbReference>
<dbReference type="PANTHER" id="PTHR42648">
    <property type="entry name" value="TRANSPOSASE, PUTATIVE-RELATED"/>
    <property type="match status" value="1"/>
</dbReference>
<feature type="region of interest" description="Disordered" evidence="5">
    <location>
        <begin position="787"/>
        <end position="807"/>
    </location>
</feature>
<dbReference type="InterPro" id="IPR025724">
    <property type="entry name" value="GAG-pre-integrase_dom"/>
</dbReference>
<dbReference type="AlphaFoldDB" id="A0A2N9I6G5"/>
<dbReference type="GO" id="GO:0003676">
    <property type="term" value="F:nucleic acid binding"/>
    <property type="evidence" value="ECO:0007669"/>
    <property type="project" value="InterPro"/>
</dbReference>
<dbReference type="Pfam" id="PF25597">
    <property type="entry name" value="SH3_retrovirus"/>
    <property type="match status" value="1"/>
</dbReference>
<dbReference type="InterPro" id="IPR012337">
    <property type="entry name" value="RNaseH-like_sf"/>
</dbReference>
<keyword evidence="1" id="KW-0645">Protease</keyword>
<feature type="region of interest" description="Disordered" evidence="5">
    <location>
        <begin position="487"/>
        <end position="531"/>
    </location>
</feature>
<dbReference type="InterPro" id="IPR013103">
    <property type="entry name" value="RVT_2"/>
</dbReference>
<dbReference type="InterPro" id="IPR036397">
    <property type="entry name" value="RNaseH_sf"/>
</dbReference>
<dbReference type="InterPro" id="IPR043502">
    <property type="entry name" value="DNA/RNA_pol_sf"/>
</dbReference>
<name>A0A2N9I6G5_FAGSY</name>
<dbReference type="InterPro" id="IPR054722">
    <property type="entry name" value="PolX-like_BBD"/>
</dbReference>
<dbReference type="GO" id="GO:0046872">
    <property type="term" value="F:metal ion binding"/>
    <property type="evidence" value="ECO:0007669"/>
    <property type="project" value="UniProtKB-KW"/>
</dbReference>
<evidence type="ECO:0000256" key="1">
    <source>
        <dbReference type="ARBA" id="ARBA00022670"/>
    </source>
</evidence>
<evidence type="ECO:0000256" key="5">
    <source>
        <dbReference type="SAM" id="MobiDB-lite"/>
    </source>
</evidence>
<keyword evidence="3" id="KW-0064">Aspartyl protease</keyword>
<reference evidence="7" key="1">
    <citation type="submission" date="2018-02" db="EMBL/GenBank/DDBJ databases">
        <authorList>
            <person name="Cohen D.B."/>
            <person name="Kent A.D."/>
        </authorList>
    </citation>
    <scope>NUCLEOTIDE SEQUENCE</scope>
</reference>
<gene>
    <name evidence="7" type="ORF">FSB_LOCUS47880</name>
</gene>
<dbReference type="Pfam" id="PF13976">
    <property type="entry name" value="gag_pre-integrs"/>
    <property type="match status" value="1"/>
</dbReference>
<evidence type="ECO:0000256" key="4">
    <source>
        <dbReference type="ARBA" id="ARBA00022801"/>
    </source>
</evidence>
<dbReference type="SUPFAM" id="SSF56672">
    <property type="entry name" value="DNA/RNA polymerases"/>
    <property type="match status" value="1"/>
</dbReference>
<dbReference type="GO" id="GO:0006508">
    <property type="term" value="P:proteolysis"/>
    <property type="evidence" value="ECO:0007669"/>
    <property type="project" value="UniProtKB-KW"/>
</dbReference>
<keyword evidence="2" id="KW-0479">Metal-binding</keyword>
<feature type="compositionally biased region" description="Polar residues" evidence="5">
    <location>
        <begin position="787"/>
        <end position="797"/>
    </location>
</feature>
<dbReference type="PANTHER" id="PTHR42648:SF18">
    <property type="entry name" value="RETROTRANSPOSON, UNCLASSIFIED-LIKE PROTEIN"/>
    <property type="match status" value="1"/>
</dbReference>
<feature type="compositionally biased region" description="Polar residues" evidence="5">
    <location>
        <begin position="491"/>
        <end position="500"/>
    </location>
</feature>
<feature type="compositionally biased region" description="Basic and acidic residues" evidence="5">
    <location>
        <begin position="798"/>
        <end position="807"/>
    </location>
</feature>
<evidence type="ECO:0000256" key="3">
    <source>
        <dbReference type="ARBA" id="ARBA00022750"/>
    </source>
</evidence>
<dbReference type="GO" id="GO:0004190">
    <property type="term" value="F:aspartic-type endopeptidase activity"/>
    <property type="evidence" value="ECO:0007669"/>
    <property type="project" value="UniProtKB-KW"/>
</dbReference>
<dbReference type="InterPro" id="IPR039537">
    <property type="entry name" value="Retrotran_Ty1/copia-like"/>
</dbReference>
<dbReference type="SUPFAM" id="SSF53098">
    <property type="entry name" value="Ribonuclease H-like"/>
    <property type="match status" value="1"/>
</dbReference>
<dbReference type="InterPro" id="IPR001584">
    <property type="entry name" value="Integrase_cat-core"/>
</dbReference>
<dbReference type="PROSITE" id="PS50994">
    <property type="entry name" value="INTEGRASE"/>
    <property type="match status" value="1"/>
</dbReference>
<proteinExistence type="predicted"/>
<dbReference type="Pfam" id="PF22936">
    <property type="entry name" value="Pol_BBD"/>
    <property type="match status" value="1"/>
</dbReference>
<dbReference type="GO" id="GO:0015074">
    <property type="term" value="P:DNA integration"/>
    <property type="evidence" value="ECO:0007669"/>
    <property type="project" value="InterPro"/>
</dbReference>
<dbReference type="Gene3D" id="3.30.420.10">
    <property type="entry name" value="Ribonuclease H-like superfamily/Ribonuclease H"/>
    <property type="match status" value="1"/>
</dbReference>
<feature type="compositionally biased region" description="Polar residues" evidence="5">
    <location>
        <begin position="508"/>
        <end position="523"/>
    </location>
</feature>
<organism evidence="7">
    <name type="scientific">Fagus sylvatica</name>
    <name type="common">Beechnut</name>
    <dbReference type="NCBI Taxonomy" id="28930"/>
    <lineage>
        <taxon>Eukaryota</taxon>
        <taxon>Viridiplantae</taxon>
        <taxon>Streptophyta</taxon>
        <taxon>Embryophyta</taxon>
        <taxon>Tracheophyta</taxon>
        <taxon>Spermatophyta</taxon>
        <taxon>Magnoliopsida</taxon>
        <taxon>eudicotyledons</taxon>
        <taxon>Gunneridae</taxon>
        <taxon>Pentapetalae</taxon>
        <taxon>rosids</taxon>
        <taxon>fabids</taxon>
        <taxon>Fagales</taxon>
        <taxon>Fagaceae</taxon>
        <taxon>Fagus</taxon>
    </lineage>
</organism>
<evidence type="ECO:0000256" key="2">
    <source>
        <dbReference type="ARBA" id="ARBA00022723"/>
    </source>
</evidence>
<sequence>MATNSGDTLFTHTTNHVPIFNGEHYDYWSSQMMTIFISQDLWDLIEDGFQEPPATGNSSWTDANQKEYKENLKKNATCLEDHSSRDALDAKFLITLNEIAGRDKQEKNDANFVKDSQEDQLFYTCMSVEHETQDTWFLDSGCSSHMTMNSKSFVELDRSYSSVVKLGDGKLKKVEGKGTIVVNTNGGNRKFIHDVLYVPSLSQNLLSVGQLLRKGYSLLFDDGECTVYDKKHKLTVAKVGMSRNNVFPLSMPSNEKIALKCEHVDDSHLWHLRYGHLNYQGLQLLKKRNMFKALVERQSGYQMKTLRTDRGGEFIYKPFLQYCKENGIQRQLTVRRTPQQNGVAERKNRTIEEMARSMLKGKGLPNMLWAEAVHTAVYILNRSPTKAVRNKTPFEAWHKQKPMVNQLKVFGCIAYAHIPSQEREKFDEKGEKYIFIGYSDESKGFRLLNPKSNKLVVSRDVIFDEMESWQWEDNLQETRNFEVPTFDFQDKSNSLPNPNSIEVPRIASSPNRSSNTALPSSDSNDAKSPPRKPWMRKLLALREIKQWELVDLPNGREVIGLKWIYKTKFNEDGSIQKHKARLVAKGYAQQPGVDFHETFAPVVRMETIRTVLALAAQMELQVFQLDVKSAFLNGDLEEEVYVEQPKGYVKKGKEDQVYRLRKALYGLKQAPRAWNNKIDSDFRQNGFHRSKCEPSLYVKHDGTGDFLVVCLYVDDLIYMGTNMKMVEDFKRSMMKEYEMTDLGLMKYFLGIQVRQSKGEVFICQEKYIEDLLKKFHMAACKPVSTPVSSNEKLQQNDAAEKADAKAY</sequence>
<dbReference type="EMBL" id="OIVN01004924">
    <property type="protein sequence ID" value="SPD19998.1"/>
    <property type="molecule type" value="Genomic_DNA"/>
</dbReference>
<protein>
    <recommendedName>
        <fullName evidence="6">Integrase catalytic domain-containing protein</fullName>
    </recommendedName>
</protein>
<evidence type="ECO:0000259" key="6">
    <source>
        <dbReference type="PROSITE" id="PS50994"/>
    </source>
</evidence>
<keyword evidence="4" id="KW-0378">Hydrolase</keyword>
<feature type="domain" description="Integrase catalytic" evidence="6">
    <location>
        <begin position="304"/>
        <end position="401"/>
    </location>
</feature>